<name>A0A6J6SG57_9ZZZZ</name>
<protein>
    <submittedName>
        <fullName evidence="1">Unannotated protein</fullName>
    </submittedName>
</protein>
<evidence type="ECO:0000313" key="1">
    <source>
        <dbReference type="EMBL" id="CAB4733891.1"/>
    </source>
</evidence>
<dbReference type="PANTHER" id="PTHR32332:SF33">
    <property type="entry name" value="NITRONATE MONOOXYGENASE DOMAIN-CONTAINING PROTEIN"/>
    <property type="match status" value="1"/>
</dbReference>
<sequence length="476" mass="51009">MSLPQEIKFPDVIQGGMGIAVSTWQLAKEVSSYGGLGVVSATAIDSVVARRLQDGDLSGEIRRAFANFPNQSVAAEILNFYFIEGGRKPDKPYLDVPKLSLKPSKLTNNLLVISAFTEVWLAKENNSGSIGINALEKIQLATPATLFGAMLAKVDYVLMGAGIPAEIPELLRNLADLKPVKLGIDVSDAKSKHFLAFDPKSVIPETIDLVKPKFLAIISSHALAAYLAKDEKTRPDGFIVEGSSAGGHNAPPRSKDAIGGDGESKFSDLDIADLTKVAKAGLPFWLAGGYGTPENLKHAKEIGAVGIQVGSLFALADESGFTRVIKDELLTSLANDSLKVRTDPFASPTGFPFKIVEINGTLSDESEFDDRSRNCDLGYLRVPFERPQGGIGYRCPGEPIKTYEFKGGASQHNERSKCLCNALMADIGLGQLRIDGTTELPLVTFGSDLAGAKELVKIFPKGWKATQVLDFLHSGS</sequence>
<dbReference type="Pfam" id="PF03060">
    <property type="entry name" value="NMO"/>
    <property type="match status" value="1"/>
</dbReference>
<reference evidence="1" key="1">
    <citation type="submission" date="2020-05" db="EMBL/GenBank/DDBJ databases">
        <authorList>
            <person name="Chiriac C."/>
            <person name="Salcher M."/>
            <person name="Ghai R."/>
            <person name="Kavagutti S V."/>
        </authorList>
    </citation>
    <scope>NUCLEOTIDE SEQUENCE</scope>
</reference>
<proteinExistence type="predicted"/>
<dbReference type="Gene3D" id="3.20.20.70">
    <property type="entry name" value="Aldolase class I"/>
    <property type="match status" value="2"/>
</dbReference>
<dbReference type="InterPro" id="IPR013785">
    <property type="entry name" value="Aldolase_TIM"/>
</dbReference>
<dbReference type="SUPFAM" id="SSF51412">
    <property type="entry name" value="Inosine monophosphate dehydrogenase (IMPDH)"/>
    <property type="match status" value="1"/>
</dbReference>
<organism evidence="1">
    <name type="scientific">freshwater metagenome</name>
    <dbReference type="NCBI Taxonomy" id="449393"/>
    <lineage>
        <taxon>unclassified sequences</taxon>
        <taxon>metagenomes</taxon>
        <taxon>ecological metagenomes</taxon>
    </lineage>
</organism>
<dbReference type="AlphaFoldDB" id="A0A6J6SG57"/>
<dbReference type="EMBL" id="CAEZYV010000038">
    <property type="protein sequence ID" value="CAB4733891.1"/>
    <property type="molecule type" value="Genomic_DNA"/>
</dbReference>
<accession>A0A6J6SG57</accession>
<dbReference type="PANTHER" id="PTHR32332">
    <property type="entry name" value="2-NITROPROPANE DIOXYGENASE"/>
    <property type="match status" value="1"/>
</dbReference>
<gene>
    <name evidence="1" type="ORF">UFOPK2788_00365</name>
</gene>